<dbReference type="RefSeq" id="WP_204295302.1">
    <property type="nucleotide sequence ID" value="NZ_BAAAGQ010000007.1"/>
</dbReference>
<dbReference type="InterPro" id="IPR044548">
    <property type="entry name" value="AF0060_NTP-PPase_MazG-like"/>
</dbReference>
<protein>
    <recommendedName>
        <fullName evidence="3">MazG nucleotide pyrophosphohydrolase domain-containing protein</fullName>
    </recommendedName>
</protein>
<comment type="caution">
    <text evidence="2">The sequence shown here is derived from an EMBL/GenBank/DDBJ whole genome shotgun (WGS) entry which is preliminary data.</text>
</comment>
<reference evidence="2" key="1">
    <citation type="submission" date="2021-01" db="EMBL/GenBank/DDBJ databases">
        <title>Whole genome shotgun sequence of Actinoplanes capillaceus NBRC 16408.</title>
        <authorList>
            <person name="Komaki H."/>
            <person name="Tamura T."/>
        </authorList>
    </citation>
    <scope>NUCLEOTIDE SEQUENCE [LARGE SCALE GENOMIC DNA]</scope>
    <source>
        <strain evidence="2">NBRC 16408</strain>
    </source>
</reference>
<feature type="region of interest" description="Disordered" evidence="1">
    <location>
        <begin position="110"/>
        <end position="129"/>
    </location>
</feature>
<evidence type="ECO:0000256" key="1">
    <source>
        <dbReference type="SAM" id="MobiDB-lite"/>
    </source>
</evidence>
<sequence length="240" mass="25609">MTSHDTLVSTARRISAQLAARGNPDLNGLPATLCQVIKVQEEAGEMAQAVIGVLGQNPRKGVSHTWAEVVAEAIDVALSALVLAETVDPGNLDLTLAGRLDYLRRRAADAGAPDTGTATDNLPADGSETDQRRSATLRWLLAAHTEHGLPVPKRIDMTSRILRLSLDGDCPDGVRRWAAFLGTPVTGPRQVTASGYQWVEVETETPWETDPTGLGWSQIEVSTICDWQPVTATATLAVVA</sequence>
<name>A0ABQ3WCE2_9ACTN</name>
<dbReference type="CDD" id="cd11533">
    <property type="entry name" value="NTP-PPase_Af0060_like"/>
    <property type="match status" value="1"/>
</dbReference>
<accession>A0ABQ3WCE2</accession>
<dbReference type="EMBL" id="BOMF01000037">
    <property type="protein sequence ID" value="GID44699.1"/>
    <property type="molecule type" value="Genomic_DNA"/>
</dbReference>
<gene>
    <name evidence="2" type="ORF">Aca07nite_19740</name>
</gene>
<evidence type="ECO:0000313" key="2">
    <source>
        <dbReference type="EMBL" id="GID44699.1"/>
    </source>
</evidence>
<organism evidence="2">
    <name type="scientific">Actinoplanes campanulatus</name>
    <dbReference type="NCBI Taxonomy" id="113559"/>
    <lineage>
        <taxon>Bacteria</taxon>
        <taxon>Bacillati</taxon>
        <taxon>Actinomycetota</taxon>
        <taxon>Actinomycetes</taxon>
        <taxon>Micromonosporales</taxon>
        <taxon>Micromonosporaceae</taxon>
        <taxon>Actinoplanes</taxon>
    </lineage>
</organism>
<proteinExistence type="predicted"/>
<evidence type="ECO:0008006" key="3">
    <source>
        <dbReference type="Google" id="ProtNLM"/>
    </source>
</evidence>
<feature type="compositionally biased region" description="Low complexity" evidence="1">
    <location>
        <begin position="110"/>
        <end position="120"/>
    </location>
</feature>